<comment type="caution">
    <text evidence="2">The sequence shown here is derived from an EMBL/GenBank/DDBJ whole genome shotgun (WGS) entry which is preliminary data.</text>
</comment>
<proteinExistence type="predicted"/>
<feature type="region of interest" description="Disordered" evidence="1">
    <location>
        <begin position="1"/>
        <end position="20"/>
    </location>
</feature>
<sequence>MTSENNPDEKERQGKREQRVSEYGAMNVLAYETRKKYCALVCKHNEEVSGKENHVRGDMRDQTQMKGGGKL</sequence>
<reference evidence="2 3" key="1">
    <citation type="submission" date="2019-05" db="EMBL/GenBank/DDBJ databases">
        <title>Another draft genome of Portunus trituberculatus and its Hox gene families provides insights of decapod evolution.</title>
        <authorList>
            <person name="Jeong J.-H."/>
            <person name="Song I."/>
            <person name="Kim S."/>
            <person name="Choi T."/>
            <person name="Kim D."/>
            <person name="Ryu S."/>
            <person name="Kim W."/>
        </authorList>
    </citation>
    <scope>NUCLEOTIDE SEQUENCE [LARGE SCALE GENOMIC DNA]</scope>
    <source>
        <tissue evidence="2">Muscle</tissue>
    </source>
</reference>
<feature type="region of interest" description="Disordered" evidence="1">
    <location>
        <begin position="48"/>
        <end position="71"/>
    </location>
</feature>
<dbReference type="AlphaFoldDB" id="A0A5B7D4A8"/>
<feature type="compositionally biased region" description="Basic and acidic residues" evidence="1">
    <location>
        <begin position="7"/>
        <end position="20"/>
    </location>
</feature>
<name>A0A5B7D4A8_PORTR</name>
<feature type="compositionally biased region" description="Basic and acidic residues" evidence="1">
    <location>
        <begin position="48"/>
        <end position="63"/>
    </location>
</feature>
<gene>
    <name evidence="2" type="ORF">E2C01_008991</name>
</gene>
<protein>
    <submittedName>
        <fullName evidence="2">Uncharacterized protein</fullName>
    </submittedName>
</protein>
<evidence type="ECO:0000313" key="2">
    <source>
        <dbReference type="EMBL" id="MPC16171.1"/>
    </source>
</evidence>
<dbReference type="EMBL" id="VSRR010000485">
    <property type="protein sequence ID" value="MPC16171.1"/>
    <property type="molecule type" value="Genomic_DNA"/>
</dbReference>
<accession>A0A5B7D4A8</accession>
<organism evidence="2 3">
    <name type="scientific">Portunus trituberculatus</name>
    <name type="common">Swimming crab</name>
    <name type="synonym">Neptunus trituberculatus</name>
    <dbReference type="NCBI Taxonomy" id="210409"/>
    <lineage>
        <taxon>Eukaryota</taxon>
        <taxon>Metazoa</taxon>
        <taxon>Ecdysozoa</taxon>
        <taxon>Arthropoda</taxon>
        <taxon>Crustacea</taxon>
        <taxon>Multicrustacea</taxon>
        <taxon>Malacostraca</taxon>
        <taxon>Eumalacostraca</taxon>
        <taxon>Eucarida</taxon>
        <taxon>Decapoda</taxon>
        <taxon>Pleocyemata</taxon>
        <taxon>Brachyura</taxon>
        <taxon>Eubrachyura</taxon>
        <taxon>Portunoidea</taxon>
        <taxon>Portunidae</taxon>
        <taxon>Portuninae</taxon>
        <taxon>Portunus</taxon>
    </lineage>
</organism>
<evidence type="ECO:0000256" key="1">
    <source>
        <dbReference type="SAM" id="MobiDB-lite"/>
    </source>
</evidence>
<evidence type="ECO:0000313" key="3">
    <source>
        <dbReference type="Proteomes" id="UP000324222"/>
    </source>
</evidence>
<dbReference type="Proteomes" id="UP000324222">
    <property type="component" value="Unassembled WGS sequence"/>
</dbReference>
<keyword evidence="3" id="KW-1185">Reference proteome</keyword>